<evidence type="ECO:0000256" key="2">
    <source>
        <dbReference type="SAM" id="SignalP"/>
    </source>
</evidence>
<sequence length="279" mass="32339">MKIVIVISLMTFIFACQTKLITAEKDERHVDNWKEKVIREYLNVYNTKVRKPREPEKKAMKCDNRTEAQPTVKPKVALVKKPIPKFTDTDSSEEDYQMKMTNPIKQSDSIEHEDEDFNIDDYDFDVQHDEFAGRGKPLEPRTKVKIGTRRTEHHPVKTNLEISKTPLSPKKIVPRRVNNPLGDTGRKTFHVIKEDDYDDEFSTSTKPPGKGRKSAMFEDDISNESEDSKEYEGRASVRTVRSPITFRNYIDKFGEKTSALMTKLLTYLPIFPQIHALKT</sequence>
<dbReference type="AlphaFoldDB" id="A0AAU9UG22"/>
<name>A0AAU9UG22_EUPED</name>
<dbReference type="EMBL" id="CAKOGL010000015">
    <property type="protein sequence ID" value="CAH2095750.1"/>
    <property type="molecule type" value="Genomic_DNA"/>
</dbReference>
<feature type="chain" id="PRO_5043538359" evidence="2">
    <location>
        <begin position="24"/>
        <end position="279"/>
    </location>
</feature>
<dbReference type="PROSITE" id="PS51257">
    <property type="entry name" value="PROKAR_LIPOPROTEIN"/>
    <property type="match status" value="1"/>
</dbReference>
<evidence type="ECO:0000313" key="3">
    <source>
        <dbReference type="EMBL" id="CAH2095750.1"/>
    </source>
</evidence>
<keyword evidence="2" id="KW-0732">Signal</keyword>
<protein>
    <submittedName>
        <fullName evidence="3">Uncharacterized protein</fullName>
    </submittedName>
</protein>
<feature type="region of interest" description="Disordered" evidence="1">
    <location>
        <begin position="197"/>
        <end position="234"/>
    </location>
</feature>
<organism evidence="3 4">
    <name type="scientific">Euphydryas editha</name>
    <name type="common">Edith's checkerspot</name>
    <dbReference type="NCBI Taxonomy" id="104508"/>
    <lineage>
        <taxon>Eukaryota</taxon>
        <taxon>Metazoa</taxon>
        <taxon>Ecdysozoa</taxon>
        <taxon>Arthropoda</taxon>
        <taxon>Hexapoda</taxon>
        <taxon>Insecta</taxon>
        <taxon>Pterygota</taxon>
        <taxon>Neoptera</taxon>
        <taxon>Endopterygota</taxon>
        <taxon>Lepidoptera</taxon>
        <taxon>Glossata</taxon>
        <taxon>Ditrysia</taxon>
        <taxon>Papilionoidea</taxon>
        <taxon>Nymphalidae</taxon>
        <taxon>Nymphalinae</taxon>
        <taxon>Euphydryas</taxon>
    </lineage>
</organism>
<feature type="signal peptide" evidence="2">
    <location>
        <begin position="1"/>
        <end position="23"/>
    </location>
</feature>
<proteinExistence type="predicted"/>
<gene>
    <name evidence="3" type="ORF">EEDITHA_LOCUS11168</name>
</gene>
<accession>A0AAU9UG22</accession>
<evidence type="ECO:0000256" key="1">
    <source>
        <dbReference type="SAM" id="MobiDB-lite"/>
    </source>
</evidence>
<keyword evidence="4" id="KW-1185">Reference proteome</keyword>
<comment type="caution">
    <text evidence="3">The sequence shown here is derived from an EMBL/GenBank/DDBJ whole genome shotgun (WGS) entry which is preliminary data.</text>
</comment>
<evidence type="ECO:0000313" key="4">
    <source>
        <dbReference type="Proteomes" id="UP001153954"/>
    </source>
</evidence>
<dbReference type="Proteomes" id="UP001153954">
    <property type="component" value="Unassembled WGS sequence"/>
</dbReference>
<reference evidence="3" key="1">
    <citation type="submission" date="2022-03" db="EMBL/GenBank/DDBJ databases">
        <authorList>
            <person name="Tunstrom K."/>
        </authorList>
    </citation>
    <scope>NUCLEOTIDE SEQUENCE</scope>
</reference>